<dbReference type="KEGG" id="rpon:G3256_03600"/>
<evidence type="ECO:0000313" key="4">
    <source>
        <dbReference type="EMBL" id="QJF50313.1"/>
    </source>
</evidence>
<dbReference type="Pfam" id="PF06977">
    <property type="entry name" value="SdiA-regulated"/>
    <property type="match status" value="1"/>
</dbReference>
<keyword evidence="5" id="KW-1185">Reference proteome</keyword>
<name>A0A858SRL1_9RHOB</name>
<evidence type="ECO:0000256" key="1">
    <source>
        <dbReference type="ARBA" id="ARBA00004236"/>
    </source>
</evidence>
<gene>
    <name evidence="4" type="ORF">G3256_03600</name>
</gene>
<comment type="subcellular location">
    <subcellularLocation>
        <location evidence="1">Cell membrane</location>
    </subcellularLocation>
</comment>
<dbReference type="Proteomes" id="UP000503308">
    <property type="component" value="Chromosome"/>
</dbReference>
<reference evidence="4 5" key="1">
    <citation type="submission" date="2020-02" db="EMBL/GenBank/DDBJ databases">
        <title>Genome sequence of Roseobacter ponti.</title>
        <authorList>
            <person name="Hollensteiner J."/>
            <person name="Schneider D."/>
            <person name="Poehlein A."/>
            <person name="Daniel R."/>
        </authorList>
    </citation>
    <scope>NUCLEOTIDE SEQUENCE [LARGE SCALE GENOMIC DNA]</scope>
    <source>
        <strain evidence="4 5">DSM 106830</strain>
    </source>
</reference>
<evidence type="ECO:0000313" key="5">
    <source>
        <dbReference type="Proteomes" id="UP000503308"/>
    </source>
</evidence>
<dbReference type="InterPro" id="IPR009722">
    <property type="entry name" value="YjiK/CarP"/>
</dbReference>
<dbReference type="Gene3D" id="2.130.10.10">
    <property type="entry name" value="YVTN repeat-like/Quinoprotein amine dehydrogenase"/>
    <property type="match status" value="1"/>
</dbReference>
<dbReference type="GO" id="GO:0005886">
    <property type="term" value="C:plasma membrane"/>
    <property type="evidence" value="ECO:0007669"/>
    <property type="project" value="UniProtKB-SubCell"/>
</dbReference>
<evidence type="ECO:0000256" key="2">
    <source>
        <dbReference type="ARBA" id="ARBA00022475"/>
    </source>
</evidence>
<dbReference type="RefSeq" id="WP_169639529.1">
    <property type="nucleotide sequence ID" value="NZ_CP048788.1"/>
</dbReference>
<dbReference type="AlphaFoldDB" id="A0A858SRL1"/>
<protein>
    <submittedName>
        <fullName evidence="4">Uncharacterized protein</fullName>
    </submittedName>
</protein>
<sequence>MKSDRQHPPMHKKYRRGAALHFLPVLFVCLLVSWARASDGEALRLMDSQKIYDASEQFTEPSGLARSLDGTRFYAVSDNTGAIFVLDDEGSVVDRINPDFPVRDPEGIAVMPDGVLLVLEEGARSVAVIDPASGRRIRTAEMRDLAGIDAVRQHLSAAPKNKGFEGIAVHPVSGHIFIANETEPRLLLEISADFTRLLQWWILGRDAGFSSPHARDDEMDLSGLTIDGTTGDILIVSDTGRSLFRMNPDTQEVRRFDLPGSKKHKPKLLKNAEGVALSSGADRLFVLTDDGRSSRLVTYEWP</sequence>
<keyword evidence="3" id="KW-0472">Membrane</keyword>
<organism evidence="4 5">
    <name type="scientific">Roseobacter ponti</name>
    <dbReference type="NCBI Taxonomy" id="1891787"/>
    <lineage>
        <taxon>Bacteria</taxon>
        <taxon>Pseudomonadati</taxon>
        <taxon>Pseudomonadota</taxon>
        <taxon>Alphaproteobacteria</taxon>
        <taxon>Rhodobacterales</taxon>
        <taxon>Roseobacteraceae</taxon>
        <taxon>Roseobacter</taxon>
    </lineage>
</organism>
<dbReference type="SUPFAM" id="SSF101898">
    <property type="entry name" value="NHL repeat"/>
    <property type="match status" value="1"/>
</dbReference>
<dbReference type="InterPro" id="IPR015943">
    <property type="entry name" value="WD40/YVTN_repeat-like_dom_sf"/>
</dbReference>
<evidence type="ECO:0000256" key="3">
    <source>
        <dbReference type="ARBA" id="ARBA00023136"/>
    </source>
</evidence>
<keyword evidence="2" id="KW-1003">Cell membrane</keyword>
<accession>A0A858SRL1</accession>
<proteinExistence type="predicted"/>
<dbReference type="EMBL" id="CP048788">
    <property type="protein sequence ID" value="QJF50313.1"/>
    <property type="molecule type" value="Genomic_DNA"/>
</dbReference>